<gene>
    <name evidence="1" type="ORF">HGUI_02421</name>
</gene>
<name>A0A1L0CMZ0_9ASCO</name>
<keyword evidence="2" id="KW-1185">Reference proteome</keyword>
<reference evidence="2" key="1">
    <citation type="submission" date="2016-11" db="EMBL/GenBank/DDBJ databases">
        <authorList>
            <person name="Guldener U."/>
        </authorList>
    </citation>
    <scope>NUCLEOTIDE SEQUENCE [LARGE SCALE GENOMIC DNA]</scope>
</reference>
<dbReference type="AlphaFoldDB" id="A0A1L0CMZ0"/>
<proteinExistence type="predicted"/>
<dbReference type="EMBL" id="FQNF01000043">
    <property type="protein sequence ID" value="SGZ40221.1"/>
    <property type="molecule type" value="Genomic_DNA"/>
</dbReference>
<sequence length="415" mass="48398">MLSSLRSSVDSDCLKSNSESYVSHSLSSLINQRKLQKLNNKGKTNTKYHYKKHIKDINKLHGDFKVSTKRRRSSSYWYNTNINNVVISNKVSDDPLNDSDFTSIKPKGNPVSKLFDVTVYDELEDLDFLYEYGVSDIQEFFEPVYDIKKHREKIQESKLGNIKKYITSLLSTPIRVDQLEHQVELKDLNINKQVKDKSSIPSLRPMQTINKEIMQPHFMRLYALEQRSKNNGSLPDLDIDENLLSQLTYEDIWSLDVPTESKDKDSKNMEKLKIKLALLTRKKLWCDMIIQRDKNDAAQRKTISNRFNDTIMVNTNNLDYIKLRSLVTALKDNKFKHIGYESTDSDKIISLVRLNKRETMPWNKIGCLDVLNGKNMINEIKNTTQLKSIQPFGKLPNSKHTQYLVKGWVDKRFYT</sequence>
<evidence type="ECO:0000313" key="1">
    <source>
        <dbReference type="EMBL" id="SGZ40221.1"/>
    </source>
</evidence>
<protein>
    <submittedName>
        <fullName evidence="1">Uncharacterized protein</fullName>
    </submittedName>
</protein>
<dbReference type="VEuPathDB" id="FungiDB:HGUI_02421"/>
<accession>A0A1L0CMZ0</accession>
<organism evidence="1 2">
    <name type="scientific">Hanseniaspora guilliermondii</name>
    <dbReference type="NCBI Taxonomy" id="56406"/>
    <lineage>
        <taxon>Eukaryota</taxon>
        <taxon>Fungi</taxon>
        <taxon>Dikarya</taxon>
        <taxon>Ascomycota</taxon>
        <taxon>Saccharomycotina</taxon>
        <taxon>Saccharomycetes</taxon>
        <taxon>Saccharomycodales</taxon>
        <taxon>Saccharomycodaceae</taxon>
        <taxon>Hanseniaspora</taxon>
    </lineage>
</organism>
<evidence type="ECO:0000313" key="2">
    <source>
        <dbReference type="Proteomes" id="UP000183365"/>
    </source>
</evidence>
<dbReference type="Proteomes" id="UP000183365">
    <property type="component" value="Unassembled WGS sequence"/>
</dbReference>
<dbReference type="OrthoDB" id="4088353at2759"/>